<dbReference type="GO" id="GO:0008483">
    <property type="term" value="F:transaminase activity"/>
    <property type="evidence" value="ECO:0007669"/>
    <property type="project" value="UniProtKB-KW"/>
</dbReference>
<gene>
    <name evidence="4" type="ORF">E6H04_03490</name>
</gene>
<dbReference type="InterPro" id="IPR049704">
    <property type="entry name" value="Aminotrans_3_PPA_site"/>
</dbReference>
<dbReference type="Gene3D" id="3.40.640.10">
    <property type="entry name" value="Type I PLP-dependent aspartate aminotransferase-like (Major domain)"/>
    <property type="match status" value="1"/>
</dbReference>
<keyword evidence="4" id="KW-0032">Aminotransferase</keyword>
<sequence length="441" mass="47103">MDGAQKATEPSRTSAYAERACKVLAGGVNSNIRLNEKPYPLCFVRGRGATLEDLDGRTYIDYVLGMGPVILGHDDPRVTDAIVEAVGRGLTFAGQHPDEVEVAERICAAVPSVEMVRCTCSGSEAVHAALRFARAATNRWKVIRFEGHYHGWLDTIYVGERPDEEGPVAPALPGTRGQSPATLQDVLVLPWNNLQALEATAHLYRGQIAAVILEPILCNTGVIPPKPGYIEAIRAVCDREKAMLIFDEVVTGFRVALGGAQSLLGIRPDLTIFGKAIANGFPLSAVGGRRDIMVQVGTGSVMHGGTYNGNIPAMAAARATLDALREHGGAVYGAITETGRSLMDGLRRTAAEVGVPVLLQGPGPIFYMWFTTKPAIDDPRTAKTEGAAARALFIPAMLRRGVRLVPDGRWHVSAAHTSDQIAQTLQAAREAFLEVRAAGVT</sequence>
<dbReference type="InterPro" id="IPR015424">
    <property type="entry name" value="PyrdxlP-dep_Trfase"/>
</dbReference>
<dbReference type="InterPro" id="IPR015422">
    <property type="entry name" value="PyrdxlP-dep_Trfase_small"/>
</dbReference>
<dbReference type="Gene3D" id="3.90.1150.10">
    <property type="entry name" value="Aspartate Aminotransferase, domain 1"/>
    <property type="match status" value="1"/>
</dbReference>
<dbReference type="PANTHER" id="PTHR43713:SF3">
    <property type="entry name" value="GLUTAMATE-1-SEMIALDEHYDE 2,1-AMINOMUTASE 1, CHLOROPLASTIC-RELATED"/>
    <property type="match status" value="1"/>
</dbReference>
<evidence type="ECO:0000256" key="1">
    <source>
        <dbReference type="ARBA" id="ARBA00001933"/>
    </source>
</evidence>
<name>A0A537JI00_9BACT</name>
<accession>A0A537JI00</accession>
<organism evidence="4 5">
    <name type="scientific">Candidatus Segetimicrobium genomatis</name>
    <dbReference type="NCBI Taxonomy" id="2569760"/>
    <lineage>
        <taxon>Bacteria</taxon>
        <taxon>Bacillati</taxon>
        <taxon>Candidatus Sysuimicrobiota</taxon>
        <taxon>Candidatus Sysuimicrobiia</taxon>
        <taxon>Candidatus Sysuimicrobiales</taxon>
        <taxon>Candidatus Segetimicrobiaceae</taxon>
        <taxon>Candidatus Segetimicrobium</taxon>
    </lineage>
</organism>
<comment type="similarity">
    <text evidence="3">Belongs to the class-III pyridoxal-phosphate-dependent aminotransferase family.</text>
</comment>
<comment type="caution">
    <text evidence="4">The sequence shown here is derived from an EMBL/GenBank/DDBJ whole genome shotgun (WGS) entry which is preliminary data.</text>
</comment>
<keyword evidence="4" id="KW-0808">Transferase</keyword>
<dbReference type="PROSITE" id="PS00600">
    <property type="entry name" value="AA_TRANSFER_CLASS_3"/>
    <property type="match status" value="1"/>
</dbReference>
<dbReference type="SUPFAM" id="SSF53383">
    <property type="entry name" value="PLP-dependent transferases"/>
    <property type="match status" value="1"/>
</dbReference>
<reference evidence="4 5" key="1">
    <citation type="journal article" date="2019" name="Nat. Microbiol.">
        <title>Mediterranean grassland soil C-N compound turnover is dependent on rainfall and depth, and is mediated by genomically divergent microorganisms.</title>
        <authorList>
            <person name="Diamond S."/>
            <person name="Andeer P.F."/>
            <person name="Li Z."/>
            <person name="Crits-Christoph A."/>
            <person name="Burstein D."/>
            <person name="Anantharaman K."/>
            <person name="Lane K.R."/>
            <person name="Thomas B.C."/>
            <person name="Pan C."/>
            <person name="Northen T.R."/>
            <person name="Banfield J.F."/>
        </authorList>
    </citation>
    <scope>NUCLEOTIDE SEQUENCE [LARGE SCALE GENOMIC DNA]</scope>
    <source>
        <strain evidence="4">NP_7</strain>
    </source>
</reference>
<dbReference type="Pfam" id="PF00202">
    <property type="entry name" value="Aminotran_3"/>
    <property type="match status" value="1"/>
</dbReference>
<dbReference type="PANTHER" id="PTHR43713">
    <property type="entry name" value="GLUTAMATE-1-SEMIALDEHYDE 2,1-AMINOMUTASE"/>
    <property type="match status" value="1"/>
</dbReference>
<dbReference type="InterPro" id="IPR005814">
    <property type="entry name" value="Aminotrans_3"/>
</dbReference>
<evidence type="ECO:0000256" key="2">
    <source>
        <dbReference type="ARBA" id="ARBA00022898"/>
    </source>
</evidence>
<dbReference type="GO" id="GO:0030170">
    <property type="term" value="F:pyridoxal phosphate binding"/>
    <property type="evidence" value="ECO:0007669"/>
    <property type="project" value="InterPro"/>
</dbReference>
<dbReference type="CDD" id="cd00610">
    <property type="entry name" value="OAT_like"/>
    <property type="match status" value="1"/>
</dbReference>
<protein>
    <submittedName>
        <fullName evidence="4">Aspartate aminotransferase family protein</fullName>
    </submittedName>
</protein>
<evidence type="ECO:0000313" key="5">
    <source>
        <dbReference type="Proteomes" id="UP000320048"/>
    </source>
</evidence>
<evidence type="ECO:0000256" key="3">
    <source>
        <dbReference type="RuleBase" id="RU003560"/>
    </source>
</evidence>
<dbReference type="AlphaFoldDB" id="A0A537JI00"/>
<dbReference type="EMBL" id="VBAO01000088">
    <property type="protein sequence ID" value="TMI83155.1"/>
    <property type="molecule type" value="Genomic_DNA"/>
</dbReference>
<dbReference type="Proteomes" id="UP000320048">
    <property type="component" value="Unassembled WGS sequence"/>
</dbReference>
<keyword evidence="2 3" id="KW-0663">Pyridoxal phosphate</keyword>
<comment type="cofactor">
    <cofactor evidence="1">
        <name>pyridoxal 5'-phosphate</name>
        <dbReference type="ChEBI" id="CHEBI:597326"/>
    </cofactor>
</comment>
<dbReference type="InterPro" id="IPR015421">
    <property type="entry name" value="PyrdxlP-dep_Trfase_major"/>
</dbReference>
<proteinExistence type="inferred from homology"/>
<evidence type="ECO:0000313" key="4">
    <source>
        <dbReference type="EMBL" id="TMI83155.1"/>
    </source>
</evidence>